<organism evidence="2">
    <name type="scientific">Ixodes ricinus</name>
    <name type="common">Common tick</name>
    <name type="synonym">Acarus ricinus</name>
    <dbReference type="NCBI Taxonomy" id="34613"/>
    <lineage>
        <taxon>Eukaryota</taxon>
        <taxon>Metazoa</taxon>
        <taxon>Ecdysozoa</taxon>
        <taxon>Arthropoda</taxon>
        <taxon>Chelicerata</taxon>
        <taxon>Arachnida</taxon>
        <taxon>Acari</taxon>
        <taxon>Parasitiformes</taxon>
        <taxon>Ixodida</taxon>
        <taxon>Ixodoidea</taxon>
        <taxon>Ixodidae</taxon>
        <taxon>Ixodinae</taxon>
        <taxon>Ixodes</taxon>
    </lineage>
</organism>
<evidence type="ECO:0000256" key="1">
    <source>
        <dbReference type="SAM" id="MobiDB-lite"/>
    </source>
</evidence>
<evidence type="ECO:0000313" key="2">
    <source>
        <dbReference type="EMBL" id="MXU93418.1"/>
    </source>
</evidence>
<protein>
    <submittedName>
        <fullName evidence="2">Uncharacterized protein</fullName>
    </submittedName>
</protein>
<name>A0A6B0UW09_IXORI</name>
<sequence length="145" mass="15353">MPTTVPLRRGLAHFLWGVVCRGFPLLELAEISIGAGVVALLVPVPLEETEEDEAKDDADGQQNAQRDAHNLPRIARVADASDVDTPGPESVLLALADLVPHQAVAVVAREANGAPHKVPDFALAPVGRFVQRGAANHFFADLLAC</sequence>
<reference evidence="2" key="1">
    <citation type="submission" date="2019-12" db="EMBL/GenBank/DDBJ databases">
        <title>An insight into the sialome of adult female Ixodes ricinus ticks feeding for 6 days.</title>
        <authorList>
            <person name="Perner J."/>
            <person name="Ribeiro J.M.C."/>
        </authorList>
    </citation>
    <scope>NUCLEOTIDE SEQUENCE</scope>
    <source>
        <strain evidence="2">Semi-engorged</strain>
        <tissue evidence="2">Salivary glands</tissue>
    </source>
</reference>
<proteinExistence type="predicted"/>
<feature type="region of interest" description="Disordered" evidence="1">
    <location>
        <begin position="48"/>
        <end position="71"/>
    </location>
</feature>
<dbReference type="EMBL" id="GIFC01011335">
    <property type="protein sequence ID" value="MXU93418.1"/>
    <property type="molecule type" value="Transcribed_RNA"/>
</dbReference>
<accession>A0A6B0UW09</accession>
<dbReference type="AlphaFoldDB" id="A0A6B0UW09"/>